<dbReference type="PANTHER" id="PTHR34223:SF101">
    <property type="entry name" value="F-BOX DOMAIN-CONTAINING PROTEIN"/>
    <property type="match status" value="1"/>
</dbReference>
<sequence>MDSRHGKVRMKVEGDRLSTLPDDLIHKILSFIDIKHAIRTSALSSRWRYIWTSMPCLSFSNEHFHSLPEFSEFVTHVLSARNNQTEVHSVKLAFRGKASQPFVKRILNYAFSHNVQQLNITFLHEDYMTKTYLSAFSSQSLKNLTLSRCGCACEDFITTSPSWYLPALTTLNLHHCSFFGEKYPGLFSKCANLKNLTLKNFNTMKFHGFNIIHPRLSSLTLEDGCIDVNVATPQLKNLTVINWSRMHLVDAPDLASLHYKDHYGKLLKFSTELRHLEKVVVCIQCSNEDKEYTRNIVCLLQQLRSVKFLTLNLELVKHLSSSVELISHQPSPFTNLKSLKIYPTDVTKPEVTMSTEVKNYLLGSSQGATFTLVSYEEVRAVMDVTSARNLMTKLKVLLDQWQEYSETKMAHIEQDEAPMETVHEQVKVEEQTDTKMKWHFGGRMAQIKSYWGDLNDQCEKASNNMGLISSMLQETIEVMTRLPTSHQAKLQERFFGLSAEAETIMEGVMDRMKILFDKRPSHSNVYFHELAASQSLS</sequence>
<dbReference type="InterPro" id="IPR055411">
    <property type="entry name" value="LRR_FXL15/At3g58940/PEG3-like"/>
</dbReference>
<dbReference type="OrthoDB" id="1848700at2759"/>
<dbReference type="Proteomes" id="UP000215914">
    <property type="component" value="Unassembled WGS sequence"/>
</dbReference>
<accession>A0A9K3DDX8</accession>
<keyword evidence="3" id="KW-1185">Reference proteome</keyword>
<organism evidence="2 3">
    <name type="scientific">Helianthus annuus</name>
    <name type="common">Common sunflower</name>
    <dbReference type="NCBI Taxonomy" id="4232"/>
    <lineage>
        <taxon>Eukaryota</taxon>
        <taxon>Viridiplantae</taxon>
        <taxon>Streptophyta</taxon>
        <taxon>Embryophyta</taxon>
        <taxon>Tracheophyta</taxon>
        <taxon>Spermatophyta</taxon>
        <taxon>Magnoliopsida</taxon>
        <taxon>eudicotyledons</taxon>
        <taxon>Gunneridae</taxon>
        <taxon>Pentapetalae</taxon>
        <taxon>asterids</taxon>
        <taxon>campanulids</taxon>
        <taxon>Asterales</taxon>
        <taxon>Asteraceae</taxon>
        <taxon>Asteroideae</taxon>
        <taxon>Heliantheae alliance</taxon>
        <taxon>Heliantheae</taxon>
        <taxon>Helianthus</taxon>
    </lineage>
</organism>
<dbReference type="InterPro" id="IPR036047">
    <property type="entry name" value="F-box-like_dom_sf"/>
</dbReference>
<dbReference type="EMBL" id="MNCJ02000332">
    <property type="protein sequence ID" value="KAF5753676.1"/>
    <property type="molecule type" value="Genomic_DNA"/>
</dbReference>
<evidence type="ECO:0000313" key="2">
    <source>
        <dbReference type="EMBL" id="KAF5753676.1"/>
    </source>
</evidence>
<evidence type="ECO:0000313" key="3">
    <source>
        <dbReference type="Proteomes" id="UP000215914"/>
    </source>
</evidence>
<dbReference type="InterPro" id="IPR001810">
    <property type="entry name" value="F-box_dom"/>
</dbReference>
<name>A0A9K3DDX8_HELAN</name>
<dbReference type="InterPro" id="IPR053781">
    <property type="entry name" value="F-box_AtFBL13-like"/>
</dbReference>
<dbReference type="SUPFAM" id="SSF52058">
    <property type="entry name" value="L domain-like"/>
    <property type="match status" value="1"/>
</dbReference>
<comment type="caution">
    <text evidence="2">The sequence shown here is derived from an EMBL/GenBank/DDBJ whole genome shotgun (WGS) entry which is preliminary data.</text>
</comment>
<proteinExistence type="predicted"/>
<feature type="domain" description="F-box" evidence="1">
    <location>
        <begin position="14"/>
        <end position="67"/>
    </location>
</feature>
<dbReference type="SMART" id="SM00256">
    <property type="entry name" value="FBOX"/>
    <property type="match status" value="1"/>
</dbReference>
<dbReference type="InterPro" id="IPR032675">
    <property type="entry name" value="LRR_dom_sf"/>
</dbReference>
<dbReference type="Pfam" id="PF24758">
    <property type="entry name" value="LRR_At5g56370"/>
    <property type="match status" value="1"/>
</dbReference>
<dbReference type="CDD" id="cd22160">
    <property type="entry name" value="F-box_AtFBL13-like"/>
    <property type="match status" value="1"/>
</dbReference>
<evidence type="ECO:0000259" key="1">
    <source>
        <dbReference type="PROSITE" id="PS50181"/>
    </source>
</evidence>
<dbReference type="PANTHER" id="PTHR34223">
    <property type="entry name" value="OS11G0201299 PROTEIN"/>
    <property type="match status" value="1"/>
</dbReference>
<dbReference type="Gene3D" id="3.80.10.10">
    <property type="entry name" value="Ribonuclease Inhibitor"/>
    <property type="match status" value="1"/>
</dbReference>
<reference evidence="2" key="2">
    <citation type="submission" date="2020-06" db="EMBL/GenBank/DDBJ databases">
        <title>Helianthus annuus Genome sequencing and assembly Release 2.</title>
        <authorList>
            <person name="Gouzy J."/>
            <person name="Langlade N."/>
            <person name="Munos S."/>
        </authorList>
    </citation>
    <scope>NUCLEOTIDE SEQUENCE</scope>
    <source>
        <tissue evidence="2">Leaves</tissue>
    </source>
</reference>
<dbReference type="SUPFAM" id="SSF81383">
    <property type="entry name" value="F-box domain"/>
    <property type="match status" value="1"/>
</dbReference>
<dbReference type="Gene3D" id="1.20.1280.50">
    <property type="match status" value="1"/>
</dbReference>
<dbReference type="AlphaFoldDB" id="A0A9K3DDX8"/>
<dbReference type="InterPro" id="IPR053197">
    <property type="entry name" value="F-box_SCFL_complex_component"/>
</dbReference>
<dbReference type="PROSITE" id="PS50181">
    <property type="entry name" value="FBOX"/>
    <property type="match status" value="1"/>
</dbReference>
<dbReference type="Gramene" id="mRNA:HanXRQr2_Chr17g0782791">
    <property type="protein sequence ID" value="mRNA:HanXRQr2_Chr17g0782791"/>
    <property type="gene ID" value="HanXRQr2_Chr17g0782791"/>
</dbReference>
<gene>
    <name evidence="2" type="ORF">HanXRQr2_Chr17g0782791</name>
</gene>
<dbReference type="Pfam" id="PF00646">
    <property type="entry name" value="F-box"/>
    <property type="match status" value="1"/>
</dbReference>
<protein>
    <submittedName>
        <fullName evidence="2">F-box domain, leucine-rich repeat domain superfamily, F-box-like domain superfamily</fullName>
    </submittedName>
</protein>
<reference evidence="2" key="1">
    <citation type="journal article" date="2017" name="Nature">
        <title>The sunflower genome provides insights into oil metabolism, flowering and Asterid evolution.</title>
        <authorList>
            <person name="Badouin H."/>
            <person name="Gouzy J."/>
            <person name="Grassa C.J."/>
            <person name="Murat F."/>
            <person name="Staton S.E."/>
            <person name="Cottret L."/>
            <person name="Lelandais-Briere C."/>
            <person name="Owens G.L."/>
            <person name="Carrere S."/>
            <person name="Mayjonade B."/>
            <person name="Legrand L."/>
            <person name="Gill N."/>
            <person name="Kane N.C."/>
            <person name="Bowers J.E."/>
            <person name="Hubner S."/>
            <person name="Bellec A."/>
            <person name="Berard A."/>
            <person name="Berges H."/>
            <person name="Blanchet N."/>
            <person name="Boniface M.C."/>
            <person name="Brunel D."/>
            <person name="Catrice O."/>
            <person name="Chaidir N."/>
            <person name="Claudel C."/>
            <person name="Donnadieu C."/>
            <person name="Faraut T."/>
            <person name="Fievet G."/>
            <person name="Helmstetter N."/>
            <person name="King M."/>
            <person name="Knapp S.J."/>
            <person name="Lai Z."/>
            <person name="Le Paslier M.C."/>
            <person name="Lippi Y."/>
            <person name="Lorenzon L."/>
            <person name="Mandel J.R."/>
            <person name="Marage G."/>
            <person name="Marchand G."/>
            <person name="Marquand E."/>
            <person name="Bret-Mestries E."/>
            <person name="Morien E."/>
            <person name="Nambeesan S."/>
            <person name="Nguyen T."/>
            <person name="Pegot-Espagnet P."/>
            <person name="Pouilly N."/>
            <person name="Raftis F."/>
            <person name="Sallet E."/>
            <person name="Schiex T."/>
            <person name="Thomas J."/>
            <person name="Vandecasteele C."/>
            <person name="Vares D."/>
            <person name="Vear F."/>
            <person name="Vautrin S."/>
            <person name="Crespi M."/>
            <person name="Mangin B."/>
            <person name="Burke J.M."/>
            <person name="Salse J."/>
            <person name="Munos S."/>
            <person name="Vincourt P."/>
            <person name="Rieseberg L.H."/>
            <person name="Langlade N.B."/>
        </authorList>
    </citation>
    <scope>NUCLEOTIDE SEQUENCE</scope>
    <source>
        <tissue evidence="2">Leaves</tissue>
    </source>
</reference>